<accession>C0JAB3</accession>
<reference evidence="1" key="1">
    <citation type="journal article" date="2009" name="Proc. Natl. Acad. Sci. U.S.A.">
        <title>Comparative sequence analysis of MONOCULM1-orthologous regions in 14 Oryza genomes.</title>
        <authorList>
            <person name="Lu F."/>
            <person name="Ammiraju J.S."/>
            <person name="Sanyal A."/>
            <person name="Zhang S."/>
            <person name="Song R."/>
            <person name="Chen J."/>
            <person name="Li G."/>
            <person name="Sui Y."/>
            <person name="Song X."/>
            <person name="Cheng Z."/>
            <person name="de Oliveira A.C."/>
            <person name="Bennetzen J.L."/>
            <person name="Jackson S.A."/>
            <person name="Wing R.A."/>
            <person name="Chen M."/>
        </authorList>
    </citation>
    <scope>NUCLEOTIDE SEQUENCE</scope>
</reference>
<evidence type="ECO:0000313" key="1">
    <source>
        <dbReference type="EMBL" id="ACN85294.1"/>
    </source>
</evidence>
<dbReference type="Gene3D" id="3.50.50.60">
    <property type="entry name" value="FAD/NAD(P)-binding domain"/>
    <property type="match status" value="1"/>
</dbReference>
<organism evidence="1">
    <name type="scientific">Oryza coarctata</name>
    <name type="common">Wild rice</name>
    <name type="synonym">Porteresia coarctata</name>
    <dbReference type="NCBI Taxonomy" id="77588"/>
    <lineage>
        <taxon>Eukaryota</taxon>
        <taxon>Viridiplantae</taxon>
        <taxon>Streptophyta</taxon>
        <taxon>Embryophyta</taxon>
        <taxon>Tracheophyta</taxon>
        <taxon>Spermatophyta</taxon>
        <taxon>Magnoliopsida</taxon>
        <taxon>Liliopsida</taxon>
        <taxon>Poales</taxon>
        <taxon>Poaceae</taxon>
        <taxon>BOP clade</taxon>
        <taxon>Oryzoideae</taxon>
        <taxon>Oryzeae</taxon>
        <taxon>Oryzinae</taxon>
        <taxon>Oryza</taxon>
    </lineage>
</organism>
<dbReference type="SUPFAM" id="SSF51905">
    <property type="entry name" value="FAD/NAD(P)-binding domain"/>
    <property type="match status" value="1"/>
</dbReference>
<protein>
    <submittedName>
        <fullName evidence="1">Uncharacterized protein</fullName>
    </submittedName>
</protein>
<dbReference type="InterPro" id="IPR036188">
    <property type="entry name" value="FAD/NAD-bd_sf"/>
</dbReference>
<dbReference type="EMBL" id="FJ032636">
    <property type="protein sequence ID" value="ACN85294.1"/>
    <property type="molecule type" value="Genomic_DNA"/>
</dbReference>
<name>C0JAB3_ORYCO</name>
<sequence length="101" mass="11180">MPNIPGIEQINNSDSALDLPSRLEKIVIVGGYIALKFVGVFNGLKGYVNVFFSAEECVVKKDTGAAGRFLHDLKMDCIWDWLVCMLQTLLIHIGDALVEKL</sequence>
<dbReference type="AlphaFoldDB" id="C0JAB3"/>
<proteinExistence type="predicted"/>